<evidence type="ECO:0000313" key="4">
    <source>
        <dbReference type="Proteomes" id="UP001163687"/>
    </source>
</evidence>
<dbReference type="KEGG" id="cmic:caldi_02710"/>
<evidence type="ECO:0000313" key="3">
    <source>
        <dbReference type="EMBL" id="BDG59181.1"/>
    </source>
</evidence>
<feature type="transmembrane region" description="Helical" evidence="1">
    <location>
        <begin position="20"/>
        <end position="47"/>
    </location>
</feature>
<feature type="transmembrane region" description="Helical" evidence="1">
    <location>
        <begin position="383"/>
        <end position="401"/>
    </location>
</feature>
<feature type="transmembrane region" description="Helical" evidence="1">
    <location>
        <begin position="172"/>
        <end position="194"/>
    </location>
</feature>
<dbReference type="Proteomes" id="UP001163687">
    <property type="component" value="Chromosome"/>
</dbReference>
<feature type="transmembrane region" description="Helical" evidence="1">
    <location>
        <begin position="351"/>
        <end position="377"/>
    </location>
</feature>
<evidence type="ECO:0000256" key="1">
    <source>
        <dbReference type="SAM" id="Phobius"/>
    </source>
</evidence>
<dbReference type="EMBL" id="AP025628">
    <property type="protein sequence ID" value="BDG59181.1"/>
    <property type="molecule type" value="Genomic_DNA"/>
</dbReference>
<keyword evidence="1" id="KW-1133">Transmembrane helix</keyword>
<dbReference type="RefSeq" id="WP_264843298.1">
    <property type="nucleotide sequence ID" value="NZ_AP025628.1"/>
</dbReference>
<keyword evidence="1" id="KW-0472">Membrane</keyword>
<protein>
    <recommendedName>
        <fullName evidence="2">DUF112 domain-containing protein</fullName>
    </recommendedName>
</protein>
<keyword evidence="4" id="KW-1185">Reference proteome</keyword>
<feature type="transmembrane region" description="Helical" evidence="1">
    <location>
        <begin position="107"/>
        <end position="133"/>
    </location>
</feature>
<evidence type="ECO:0000259" key="2">
    <source>
        <dbReference type="Pfam" id="PF01970"/>
    </source>
</evidence>
<proteinExistence type="predicted"/>
<sequence length="505" mass="53190">MLENLLSGFVLVAQWQNLLAILVGALLGYFVGALPGLGPAVSVALLLPFTYDLSPLTSLALLTALYGAAEYAGSITAVTINVPGEASATPTTFDGYQLTLKGMPAKALGISMMASFYAGTVSTLALFALSVPLANVALKFGPPEYFALGLFGLTVVASLAGKSWVKGTISVLLGLLITSVGLDPITGMARYAYVPELYEGIPLIPALVGLFAISEVLVTMEEVTKGNVTYRKISGALPTLKEYLSTHMAMLRGTIIGFLIGVIPGAGKAIASFIAYNEEKRVSKHPEKFGTGVLEGVAAPEAANNAVVSGALVPLLALGIPGSATAAVLIGAFMIHGLLPGPMLFVKNPDLVYGLFAALLVGNVFMLAIGLLGTQLWARVLTIPKYVLMPIVLAVSLFAAYAESNDRFTMWLAVGFGVVGYFMRRFEFPVSPVVLAMVLGDMMESSLRRTLIISGGKLTLLFTRPVALSILLLTALSVGYQVYRAFRTRKTETAVAEPVLRQAAE</sequence>
<gene>
    <name evidence="3" type="ORF">caldi_02710</name>
</gene>
<keyword evidence="1" id="KW-0812">Transmembrane</keyword>
<feature type="transmembrane region" description="Helical" evidence="1">
    <location>
        <begin position="315"/>
        <end position="339"/>
    </location>
</feature>
<feature type="transmembrane region" description="Helical" evidence="1">
    <location>
        <begin position="255"/>
        <end position="276"/>
    </location>
</feature>
<dbReference type="Pfam" id="PF01970">
    <property type="entry name" value="TctA"/>
    <property type="match status" value="1"/>
</dbReference>
<feature type="domain" description="DUF112" evidence="2">
    <location>
        <begin position="18"/>
        <end position="435"/>
    </location>
</feature>
<dbReference type="PANTHER" id="PTHR35342">
    <property type="entry name" value="TRICARBOXYLIC TRANSPORT PROTEIN"/>
    <property type="match status" value="1"/>
</dbReference>
<organism evidence="3 4">
    <name type="scientific">Caldinitratiruptor microaerophilus</name>
    <dbReference type="NCBI Taxonomy" id="671077"/>
    <lineage>
        <taxon>Bacteria</taxon>
        <taxon>Bacillati</taxon>
        <taxon>Bacillota</taxon>
        <taxon>Clostridia</taxon>
        <taxon>Eubacteriales</taxon>
        <taxon>Symbiobacteriaceae</taxon>
        <taxon>Caldinitratiruptor</taxon>
    </lineage>
</organism>
<dbReference type="AlphaFoldDB" id="A0AA35G6N0"/>
<name>A0AA35G6N0_9FIRM</name>
<dbReference type="PANTHER" id="PTHR35342:SF5">
    <property type="entry name" value="TRICARBOXYLIC TRANSPORT PROTEIN"/>
    <property type="match status" value="1"/>
</dbReference>
<accession>A0AA35G6N0</accession>
<feature type="transmembrane region" description="Helical" evidence="1">
    <location>
        <begin position="466"/>
        <end position="483"/>
    </location>
</feature>
<feature type="transmembrane region" description="Helical" evidence="1">
    <location>
        <begin position="145"/>
        <end position="165"/>
    </location>
</feature>
<dbReference type="InterPro" id="IPR002823">
    <property type="entry name" value="DUF112_TM"/>
</dbReference>
<reference evidence="3" key="1">
    <citation type="submission" date="2022-03" db="EMBL/GenBank/DDBJ databases">
        <title>Complete genome sequence of Caldinitratiruptor microaerophilus.</title>
        <authorList>
            <person name="Mukaiyama R."/>
            <person name="Nishiyama T."/>
            <person name="Ueda K."/>
        </authorList>
    </citation>
    <scope>NUCLEOTIDE SEQUENCE</scope>
    <source>
        <strain evidence="3">JCM 16183</strain>
    </source>
</reference>